<protein>
    <submittedName>
        <fullName evidence="3">Nucleoside phosphorylase</fullName>
    </submittedName>
</protein>
<dbReference type="GO" id="GO:0009116">
    <property type="term" value="P:nucleoside metabolic process"/>
    <property type="evidence" value="ECO:0007669"/>
    <property type="project" value="InterPro"/>
</dbReference>
<dbReference type="SUPFAM" id="SSF53167">
    <property type="entry name" value="Purine and uridine phosphorylases"/>
    <property type="match status" value="1"/>
</dbReference>
<dbReference type="Proteomes" id="UP000587527">
    <property type="component" value="Unassembled WGS sequence"/>
</dbReference>
<feature type="transmembrane region" description="Helical" evidence="1">
    <location>
        <begin position="273"/>
        <end position="291"/>
    </location>
</feature>
<dbReference type="InterPro" id="IPR035994">
    <property type="entry name" value="Nucleoside_phosphorylase_sf"/>
</dbReference>
<dbReference type="PANTHER" id="PTHR46832:SF1">
    <property type="entry name" value="5'-METHYLTHIOADENOSINE_S-ADENOSYLHOMOCYSTEINE NUCLEOSIDASE"/>
    <property type="match status" value="1"/>
</dbReference>
<dbReference type="PANTHER" id="PTHR46832">
    <property type="entry name" value="5'-METHYLTHIOADENOSINE/S-ADENOSYLHOMOCYSTEINE NUCLEOSIDASE"/>
    <property type="match status" value="1"/>
</dbReference>
<gene>
    <name evidence="3" type="ORF">F4553_007163</name>
</gene>
<feature type="transmembrane region" description="Helical" evidence="1">
    <location>
        <begin position="132"/>
        <end position="153"/>
    </location>
</feature>
<comment type="caution">
    <text evidence="3">The sequence shown here is derived from an EMBL/GenBank/DDBJ whole genome shotgun (WGS) entry which is preliminary data.</text>
</comment>
<evidence type="ECO:0000256" key="1">
    <source>
        <dbReference type="SAM" id="Phobius"/>
    </source>
</evidence>
<dbReference type="EMBL" id="JACHMN010000003">
    <property type="protein sequence ID" value="MBB5873729.1"/>
    <property type="molecule type" value="Genomic_DNA"/>
</dbReference>
<accession>A0A841C345</accession>
<keyword evidence="4" id="KW-1185">Reference proteome</keyword>
<dbReference type="InterPro" id="IPR000845">
    <property type="entry name" value="Nucleoside_phosphorylase_d"/>
</dbReference>
<name>A0A841C345_9ACTN</name>
<dbReference type="GO" id="GO:0019284">
    <property type="term" value="P:L-methionine salvage from S-adenosylmethionine"/>
    <property type="evidence" value="ECO:0007669"/>
    <property type="project" value="TreeGrafter"/>
</dbReference>
<evidence type="ECO:0000259" key="2">
    <source>
        <dbReference type="Pfam" id="PF01048"/>
    </source>
</evidence>
<organism evidence="3 4">
    <name type="scientific">Allocatelliglobosispora scoriae</name>
    <dbReference type="NCBI Taxonomy" id="643052"/>
    <lineage>
        <taxon>Bacteria</taxon>
        <taxon>Bacillati</taxon>
        <taxon>Actinomycetota</taxon>
        <taxon>Actinomycetes</taxon>
        <taxon>Micromonosporales</taxon>
        <taxon>Micromonosporaceae</taxon>
        <taxon>Allocatelliglobosispora</taxon>
    </lineage>
</organism>
<dbReference type="Pfam" id="PF01048">
    <property type="entry name" value="PNP_UDP_1"/>
    <property type="match status" value="1"/>
</dbReference>
<reference evidence="3 4" key="1">
    <citation type="submission" date="2020-08" db="EMBL/GenBank/DDBJ databases">
        <title>Sequencing the genomes of 1000 actinobacteria strains.</title>
        <authorList>
            <person name="Klenk H.-P."/>
        </authorList>
    </citation>
    <scope>NUCLEOTIDE SEQUENCE [LARGE SCALE GENOMIC DNA]</scope>
    <source>
        <strain evidence="3 4">DSM 45362</strain>
    </source>
</reference>
<dbReference type="RefSeq" id="WP_184845272.1">
    <property type="nucleotide sequence ID" value="NZ_JACHMN010000003.1"/>
</dbReference>
<evidence type="ECO:0000313" key="4">
    <source>
        <dbReference type="Proteomes" id="UP000587527"/>
    </source>
</evidence>
<dbReference type="GO" id="GO:0008782">
    <property type="term" value="F:adenosylhomocysteine nucleosidase activity"/>
    <property type="evidence" value="ECO:0007669"/>
    <property type="project" value="TreeGrafter"/>
</dbReference>
<keyword evidence="1" id="KW-0812">Transmembrane</keyword>
<sequence length="620" mass="66938">MPESPRGSMPTPAQCRAAARAVRGAELSRQAIGTIRPRGLTGVFRSRLPLAMAIRLAARENRLVWHSPEEFAVLERPWLSKDAPPPRATRAMRLLDGGWELVPAWSIALGLLLLFVPVVIGTRLAAAPELGLVLILSLALLIMLYLLGLMLLMGVRAAVWMWRNVDGFTPRAIELARDPYLNHNWSLSLCHVTEPGHVDAVLRGALRQVRTLTGAGQVILCPMSACTSTRAQAELAADRRTSRLQGMDPELFILDEHGPAGAKPVRGDLHPPTGWVSAIVGMTLVFAAVTADVVADEESAACGTSCAGHPATYGAALMFLLRRMSVVGQADGVVASSRAAQIAGAVYIMVGVALYGFVFVAVRRFLRLRREAIEALLTEIEAQTRRDRILILTAATVEFDAVVQAVRAALDDEVAPVVQPVGAHSAYYLGTIGRTEIMLALSEQGTSGTAAMRDASANLIGHFKPVSVFLTGICYGLREQRGQRLGDVIVGTRLRDMGYRKKTDTGDILRGDRVTLSDLLINRCRSAAVGWTRCGVHFGLMLSENVLLNSVAARDELIRLEPDAEGGEMEGAGVYFAVRHHPVEWILIKGISDWGAGKTDDVQALAARNAADFVVRVIRG</sequence>
<keyword evidence="1" id="KW-0472">Membrane</keyword>
<feature type="transmembrane region" description="Helical" evidence="1">
    <location>
        <begin position="342"/>
        <end position="362"/>
    </location>
</feature>
<feature type="transmembrane region" description="Helical" evidence="1">
    <location>
        <begin position="101"/>
        <end position="120"/>
    </location>
</feature>
<dbReference type="GO" id="GO:0005829">
    <property type="term" value="C:cytosol"/>
    <property type="evidence" value="ECO:0007669"/>
    <property type="project" value="TreeGrafter"/>
</dbReference>
<dbReference type="GO" id="GO:0008930">
    <property type="term" value="F:methylthioadenosine nucleosidase activity"/>
    <property type="evidence" value="ECO:0007669"/>
    <property type="project" value="TreeGrafter"/>
</dbReference>
<dbReference type="Gene3D" id="3.40.50.1580">
    <property type="entry name" value="Nucleoside phosphorylase domain"/>
    <property type="match status" value="1"/>
</dbReference>
<keyword evidence="1" id="KW-1133">Transmembrane helix</keyword>
<dbReference type="AlphaFoldDB" id="A0A841C345"/>
<feature type="domain" description="Nucleoside phosphorylase" evidence="2">
    <location>
        <begin position="389"/>
        <end position="619"/>
    </location>
</feature>
<proteinExistence type="predicted"/>
<evidence type="ECO:0000313" key="3">
    <source>
        <dbReference type="EMBL" id="MBB5873729.1"/>
    </source>
</evidence>